<dbReference type="InterPro" id="IPR000073">
    <property type="entry name" value="AB_hydrolase_1"/>
</dbReference>
<comment type="caution">
    <text evidence="2">The sequence shown here is derived from an EMBL/GenBank/DDBJ whole genome shotgun (WGS) entry which is preliminary data.</text>
</comment>
<evidence type="ECO:0000259" key="1">
    <source>
        <dbReference type="Pfam" id="PF12697"/>
    </source>
</evidence>
<gene>
    <name evidence="2" type="ORF">TARUN_6179</name>
</gene>
<evidence type="ECO:0000313" key="2">
    <source>
        <dbReference type="EMBL" id="RFU76064.1"/>
    </source>
</evidence>
<dbReference type="Gene3D" id="3.40.50.1820">
    <property type="entry name" value="alpha/beta hydrolase"/>
    <property type="match status" value="1"/>
</dbReference>
<keyword evidence="3" id="KW-1185">Reference proteome</keyword>
<name>A0A395NJH6_TRIAR</name>
<dbReference type="Pfam" id="PF12697">
    <property type="entry name" value="Abhydrolase_6"/>
    <property type="match status" value="1"/>
</dbReference>
<reference evidence="2 3" key="1">
    <citation type="journal article" date="2018" name="PLoS Pathog.">
        <title>Evolution of structural diversity of trichothecenes, a family of toxins produced by plant pathogenic and entomopathogenic fungi.</title>
        <authorList>
            <person name="Proctor R.H."/>
            <person name="McCormick S.P."/>
            <person name="Kim H.S."/>
            <person name="Cardoza R.E."/>
            <person name="Stanley A.M."/>
            <person name="Lindo L."/>
            <person name="Kelly A."/>
            <person name="Brown D.W."/>
            <person name="Lee T."/>
            <person name="Vaughan M.M."/>
            <person name="Alexander N.J."/>
            <person name="Busman M."/>
            <person name="Gutierrez S."/>
        </authorList>
    </citation>
    <scope>NUCLEOTIDE SEQUENCE [LARGE SCALE GENOMIC DNA]</scope>
    <source>
        <strain evidence="2 3">IBT 40837</strain>
    </source>
</reference>
<organism evidence="2 3">
    <name type="scientific">Trichoderma arundinaceum</name>
    <dbReference type="NCBI Taxonomy" id="490622"/>
    <lineage>
        <taxon>Eukaryota</taxon>
        <taxon>Fungi</taxon>
        <taxon>Dikarya</taxon>
        <taxon>Ascomycota</taxon>
        <taxon>Pezizomycotina</taxon>
        <taxon>Sordariomycetes</taxon>
        <taxon>Hypocreomycetidae</taxon>
        <taxon>Hypocreales</taxon>
        <taxon>Hypocreaceae</taxon>
        <taxon>Trichoderma</taxon>
    </lineage>
</organism>
<dbReference type="Proteomes" id="UP000266272">
    <property type="component" value="Unassembled WGS sequence"/>
</dbReference>
<proteinExistence type="predicted"/>
<protein>
    <recommendedName>
        <fullName evidence="1">AB hydrolase-1 domain-containing protein</fullName>
    </recommendedName>
</protein>
<accession>A0A395NJH6</accession>
<dbReference type="OrthoDB" id="294702at2759"/>
<dbReference type="SUPFAM" id="SSF53474">
    <property type="entry name" value="alpha/beta-Hydrolases"/>
    <property type="match status" value="1"/>
</dbReference>
<feature type="domain" description="AB hydrolase-1" evidence="1">
    <location>
        <begin position="44"/>
        <end position="307"/>
    </location>
</feature>
<dbReference type="AlphaFoldDB" id="A0A395NJH6"/>
<evidence type="ECO:0000313" key="3">
    <source>
        <dbReference type="Proteomes" id="UP000266272"/>
    </source>
</evidence>
<sequence length="316" mass="35435">MAKSTGYDSMAGRTEHILALPENRQLAYAHNGPAASRIIGIYFPGLFAGVHWVSLTLPGMGNSSTRPKSVPYYITIVRDITALLVHLYPIDAYDTLYLAGGSYGTVAAQMLYGASYELFPPGRKVAGCVLNAGFSPLRYHTGYSKGLSWANYCSFGPPTQLIPFHSLQRLFKAVIGSKLHDVPGAKKFLYQVIFGKMDNDEKHLLKEYLETNRLTEDQFVEEMAECTVRCNNNWDGFMEVSDIIHSDWGFEPKALDKDHTSKPMLIVGSERDDIRGATNDWLVKNYKSAQLRLFPGGHISSMFHSDEIWKEMFSNK</sequence>
<dbReference type="InterPro" id="IPR029058">
    <property type="entry name" value="AB_hydrolase_fold"/>
</dbReference>
<dbReference type="EMBL" id="PXOA01000385">
    <property type="protein sequence ID" value="RFU76064.1"/>
    <property type="molecule type" value="Genomic_DNA"/>
</dbReference>